<dbReference type="InterPro" id="IPR006311">
    <property type="entry name" value="TAT_signal"/>
</dbReference>
<dbReference type="InterPro" id="IPR007210">
    <property type="entry name" value="ABC_Gly_betaine_transp_sub-bd"/>
</dbReference>
<dbReference type="PROSITE" id="PS51318">
    <property type="entry name" value="TAT"/>
    <property type="match status" value="1"/>
</dbReference>
<dbReference type="AlphaFoldDB" id="A0AAX1PMB3"/>
<dbReference type="Gene3D" id="3.40.190.100">
    <property type="entry name" value="Glycine betaine-binding periplasmic protein, domain 2"/>
    <property type="match status" value="1"/>
</dbReference>
<evidence type="ECO:0000256" key="1">
    <source>
        <dbReference type="SAM" id="SignalP"/>
    </source>
</evidence>
<dbReference type="Gene3D" id="3.10.105.10">
    <property type="entry name" value="Dipeptide-binding Protein, Domain 3"/>
    <property type="match status" value="1"/>
</dbReference>
<organism evidence="3 4">
    <name type="scientific">Aeromonas salmonicida</name>
    <dbReference type="NCBI Taxonomy" id="645"/>
    <lineage>
        <taxon>Bacteria</taxon>
        <taxon>Pseudomonadati</taxon>
        <taxon>Pseudomonadota</taxon>
        <taxon>Gammaproteobacteria</taxon>
        <taxon>Aeromonadales</taxon>
        <taxon>Aeromonadaceae</taxon>
        <taxon>Aeromonas</taxon>
    </lineage>
</organism>
<feature type="signal peptide" evidence="1">
    <location>
        <begin position="1"/>
        <end position="25"/>
    </location>
</feature>
<protein>
    <submittedName>
        <fullName evidence="3">Glycine betaine/proline transport system substrate-binding protein</fullName>
    </submittedName>
</protein>
<proteinExistence type="predicted"/>
<gene>
    <name evidence="3" type="ORF">DEU50_103101</name>
</gene>
<dbReference type="GO" id="GO:0043190">
    <property type="term" value="C:ATP-binding cassette (ABC) transporter complex"/>
    <property type="evidence" value="ECO:0007669"/>
    <property type="project" value="InterPro"/>
</dbReference>
<dbReference type="SUPFAM" id="SSF53850">
    <property type="entry name" value="Periplasmic binding protein-like II"/>
    <property type="match status" value="1"/>
</dbReference>
<feature type="domain" description="ABC-type glycine betaine transport system substrate-binding" evidence="2">
    <location>
        <begin position="38"/>
        <end position="290"/>
    </location>
</feature>
<accession>A0AAX1PMB3</accession>
<evidence type="ECO:0000259" key="2">
    <source>
        <dbReference type="Pfam" id="PF04069"/>
    </source>
</evidence>
<reference evidence="3 4" key="1">
    <citation type="submission" date="2018-06" db="EMBL/GenBank/DDBJ databases">
        <title>Freshwater and sediment microbial communities from various areas in North America, analyzing microbe dynamics in response to fracking.</title>
        <authorList>
            <person name="Lamendella R."/>
        </authorList>
    </citation>
    <scope>NUCLEOTIDE SEQUENCE [LARGE SCALE GENOMIC DNA]</scope>
    <source>
        <strain evidence="3 4">17</strain>
    </source>
</reference>
<sequence>MSNRRHFIKSAIAMGTLAVAGRALASPRSPSGLGAGPQLRLGITDLSFHRMAGALVTAVLEQRDYRVTRSHAPHEANFERLASGEIDLLASAWLPASHGIYKAKVEKRVAVRELGLHYQPYALWGVPDYVPVDQVAEVADLLRPEVRRRMTPQIQGIGPGAGISRFSREIMRAYELEQAGYRFLNGTQEQCLAAFEQAVAEQRWAIVPLWRPQFLHAIHPIRELKEPGGLLGGVDRAVLLIREDRLGKLDDATLTALDKLRFGNELIEHLDYRVSRLGEPLDRVAREAIAALQQPA</sequence>
<evidence type="ECO:0000313" key="3">
    <source>
        <dbReference type="EMBL" id="RAJ07231.1"/>
    </source>
</evidence>
<feature type="chain" id="PRO_5043768707" evidence="1">
    <location>
        <begin position="26"/>
        <end position="296"/>
    </location>
</feature>
<dbReference type="EMBL" id="QLLM01000003">
    <property type="protein sequence ID" value="RAJ07231.1"/>
    <property type="molecule type" value="Genomic_DNA"/>
</dbReference>
<evidence type="ECO:0000313" key="4">
    <source>
        <dbReference type="Proteomes" id="UP000249422"/>
    </source>
</evidence>
<dbReference type="Pfam" id="PF04069">
    <property type="entry name" value="OpuAC"/>
    <property type="match status" value="1"/>
</dbReference>
<dbReference type="GO" id="GO:0022857">
    <property type="term" value="F:transmembrane transporter activity"/>
    <property type="evidence" value="ECO:0007669"/>
    <property type="project" value="InterPro"/>
</dbReference>
<dbReference type="Proteomes" id="UP000249422">
    <property type="component" value="Unassembled WGS sequence"/>
</dbReference>
<comment type="caution">
    <text evidence="3">The sequence shown here is derived from an EMBL/GenBank/DDBJ whole genome shotgun (WGS) entry which is preliminary data.</text>
</comment>
<name>A0AAX1PMB3_AERSA</name>
<keyword evidence="1" id="KW-0732">Signal</keyword>